<keyword evidence="1" id="KW-1133">Transmembrane helix</keyword>
<proteinExistence type="predicted"/>
<feature type="transmembrane region" description="Helical" evidence="1">
    <location>
        <begin position="49"/>
        <end position="70"/>
    </location>
</feature>
<dbReference type="RefSeq" id="WP_263389150.1">
    <property type="nucleotide sequence ID" value="NZ_JAOVQN010000016.1"/>
</dbReference>
<dbReference type="Proteomes" id="UP001321014">
    <property type="component" value="Unassembled WGS sequence"/>
</dbReference>
<evidence type="ECO:0000313" key="3">
    <source>
        <dbReference type="Proteomes" id="UP001321014"/>
    </source>
</evidence>
<evidence type="ECO:0000313" key="2">
    <source>
        <dbReference type="EMBL" id="MCU9839163.1"/>
    </source>
</evidence>
<accession>A0ABT2WTD2</accession>
<dbReference type="EMBL" id="JAOVQN010000016">
    <property type="protein sequence ID" value="MCU9839163.1"/>
    <property type="molecule type" value="Genomic_DNA"/>
</dbReference>
<comment type="caution">
    <text evidence="2">The sequence shown here is derived from an EMBL/GenBank/DDBJ whole genome shotgun (WGS) entry which is preliminary data.</text>
</comment>
<gene>
    <name evidence="2" type="ORF">OEZ49_15410</name>
</gene>
<protein>
    <submittedName>
        <fullName evidence="2">Uncharacterized protein</fullName>
    </submittedName>
</protein>
<reference evidence="2 3" key="1">
    <citation type="submission" date="2022-10" db="EMBL/GenBank/DDBJ databases">
        <title>Ruegeria sp. nov., isolated from ocean surface water.</title>
        <authorList>
            <person name="He W."/>
            <person name="Wang L."/>
            <person name="Zhang D.-F."/>
        </authorList>
    </citation>
    <scope>NUCLEOTIDE SEQUENCE [LARGE SCALE GENOMIC DNA]</scope>
    <source>
        <strain evidence="2 3">WL0004</strain>
    </source>
</reference>
<sequence length="71" mass="7763">MVKFSESRHLAKNVAYVHYLSQHVTIRNRQNPQLAVTVIVAPSAPLRAVILLSQIVGGALVGWLTIAWAMG</sequence>
<organism evidence="2 3">
    <name type="scientific">Ruegeria marisflavi</name>
    <dbReference type="NCBI Taxonomy" id="2984152"/>
    <lineage>
        <taxon>Bacteria</taxon>
        <taxon>Pseudomonadati</taxon>
        <taxon>Pseudomonadota</taxon>
        <taxon>Alphaproteobacteria</taxon>
        <taxon>Rhodobacterales</taxon>
        <taxon>Roseobacteraceae</taxon>
        <taxon>Ruegeria</taxon>
    </lineage>
</organism>
<keyword evidence="1" id="KW-0812">Transmembrane</keyword>
<keyword evidence="1" id="KW-0472">Membrane</keyword>
<keyword evidence="3" id="KW-1185">Reference proteome</keyword>
<name>A0ABT2WTD2_9RHOB</name>
<evidence type="ECO:0000256" key="1">
    <source>
        <dbReference type="SAM" id="Phobius"/>
    </source>
</evidence>